<dbReference type="InterPro" id="IPR038157">
    <property type="entry name" value="FeoA_core_dom"/>
</dbReference>
<accession>A0ABW0RA62</accession>
<dbReference type="Pfam" id="PF04023">
    <property type="entry name" value="FeoA"/>
    <property type="match status" value="1"/>
</dbReference>
<dbReference type="InterPro" id="IPR007167">
    <property type="entry name" value="Fe-transptr_FeoA-like"/>
</dbReference>
<gene>
    <name evidence="3" type="ORF">ACFPOH_07515</name>
</gene>
<name>A0ABW0RA62_9BACL</name>
<keyword evidence="1" id="KW-0408">Iron</keyword>
<dbReference type="PANTHER" id="PTHR42954">
    <property type="entry name" value="FE(2+) TRANSPORT PROTEIN A"/>
    <property type="match status" value="1"/>
</dbReference>
<dbReference type="RefSeq" id="WP_342469042.1">
    <property type="nucleotide sequence ID" value="NZ_JBHSNQ010000064.1"/>
</dbReference>
<dbReference type="Gene3D" id="2.30.30.90">
    <property type="match status" value="1"/>
</dbReference>
<dbReference type="EMBL" id="JBHSNQ010000064">
    <property type="protein sequence ID" value="MFC5541609.1"/>
    <property type="molecule type" value="Genomic_DNA"/>
</dbReference>
<dbReference type="SMART" id="SM00899">
    <property type="entry name" value="FeoA"/>
    <property type="match status" value="1"/>
</dbReference>
<keyword evidence="4" id="KW-1185">Reference proteome</keyword>
<dbReference type="Proteomes" id="UP001595978">
    <property type="component" value="Unassembled WGS sequence"/>
</dbReference>
<dbReference type="PANTHER" id="PTHR42954:SF1">
    <property type="entry name" value="FERROUS IRON TRANSPORTER FEOA DOMAIN-CONTAINING PROTEIN"/>
    <property type="match status" value="1"/>
</dbReference>
<organism evidence="3 4">
    <name type="scientific">Ureibacillus suwonensis</name>
    <dbReference type="NCBI Taxonomy" id="313007"/>
    <lineage>
        <taxon>Bacteria</taxon>
        <taxon>Bacillati</taxon>
        <taxon>Bacillota</taxon>
        <taxon>Bacilli</taxon>
        <taxon>Bacillales</taxon>
        <taxon>Caryophanaceae</taxon>
        <taxon>Ureibacillus</taxon>
    </lineage>
</organism>
<evidence type="ECO:0000259" key="2">
    <source>
        <dbReference type="SMART" id="SM00899"/>
    </source>
</evidence>
<sequence length="75" mass="8496">MKLTEGQIGAKYRICNLSNLNRIVQKRLLDLGVIEGVEVTCIRKMPFGGPYILEVCGQQISLRKKDVNCIEVEEM</sequence>
<evidence type="ECO:0000313" key="3">
    <source>
        <dbReference type="EMBL" id="MFC5541609.1"/>
    </source>
</evidence>
<reference evidence="4" key="1">
    <citation type="journal article" date="2019" name="Int. J. Syst. Evol. Microbiol.">
        <title>The Global Catalogue of Microorganisms (GCM) 10K type strain sequencing project: providing services to taxonomists for standard genome sequencing and annotation.</title>
        <authorList>
            <consortium name="The Broad Institute Genomics Platform"/>
            <consortium name="The Broad Institute Genome Sequencing Center for Infectious Disease"/>
            <person name="Wu L."/>
            <person name="Ma J."/>
        </authorList>
    </citation>
    <scope>NUCLEOTIDE SEQUENCE [LARGE SCALE GENOMIC DNA]</scope>
    <source>
        <strain evidence="4">CCUG 56331</strain>
    </source>
</reference>
<dbReference type="InterPro" id="IPR052713">
    <property type="entry name" value="FeoA"/>
</dbReference>
<feature type="domain" description="Ferrous iron transporter FeoA-like" evidence="2">
    <location>
        <begin position="1"/>
        <end position="74"/>
    </location>
</feature>
<evidence type="ECO:0000313" key="4">
    <source>
        <dbReference type="Proteomes" id="UP001595978"/>
    </source>
</evidence>
<comment type="caution">
    <text evidence="3">The sequence shown here is derived from an EMBL/GenBank/DDBJ whole genome shotgun (WGS) entry which is preliminary data.</text>
</comment>
<protein>
    <submittedName>
        <fullName evidence="3">Ferrous iron transport protein A</fullName>
    </submittedName>
</protein>
<proteinExistence type="predicted"/>
<dbReference type="InterPro" id="IPR008988">
    <property type="entry name" value="Transcriptional_repressor_C"/>
</dbReference>
<dbReference type="SUPFAM" id="SSF50037">
    <property type="entry name" value="C-terminal domain of transcriptional repressors"/>
    <property type="match status" value="1"/>
</dbReference>
<evidence type="ECO:0000256" key="1">
    <source>
        <dbReference type="ARBA" id="ARBA00023004"/>
    </source>
</evidence>